<protein>
    <submittedName>
        <fullName evidence="2">Uncharacterized protein</fullName>
    </submittedName>
</protein>
<dbReference type="Proteomes" id="UP000233556">
    <property type="component" value="Unassembled WGS sequence"/>
</dbReference>
<reference evidence="3" key="2">
    <citation type="submission" date="2017-12" db="EMBL/GenBank/DDBJ databases">
        <title>Genome sequence of the Bar-tailed Godwit (Limosa lapponica baueri).</title>
        <authorList>
            <person name="Lima N.C.B."/>
            <person name="Parody-Merino A.M."/>
            <person name="Battley P.F."/>
            <person name="Fidler A.E."/>
            <person name="Prosdocimi F."/>
        </authorList>
    </citation>
    <scope>NUCLEOTIDE SEQUENCE [LARGE SCALE GENOMIC DNA]</scope>
</reference>
<gene>
    <name evidence="2" type="ORF">llap_7390</name>
</gene>
<evidence type="ECO:0000256" key="1">
    <source>
        <dbReference type="SAM" id="MobiDB-lite"/>
    </source>
</evidence>
<dbReference type="AlphaFoldDB" id="A0A2I0U8L2"/>
<dbReference type="EMBL" id="KZ506007">
    <property type="protein sequence ID" value="PKU42303.1"/>
    <property type="molecule type" value="Genomic_DNA"/>
</dbReference>
<evidence type="ECO:0000313" key="3">
    <source>
        <dbReference type="Proteomes" id="UP000233556"/>
    </source>
</evidence>
<name>A0A2I0U8L2_LIMLA</name>
<keyword evidence="3" id="KW-1185">Reference proteome</keyword>
<organism evidence="2 3">
    <name type="scientific">Limosa lapponica baueri</name>
    <dbReference type="NCBI Taxonomy" id="1758121"/>
    <lineage>
        <taxon>Eukaryota</taxon>
        <taxon>Metazoa</taxon>
        <taxon>Chordata</taxon>
        <taxon>Craniata</taxon>
        <taxon>Vertebrata</taxon>
        <taxon>Euteleostomi</taxon>
        <taxon>Archelosauria</taxon>
        <taxon>Archosauria</taxon>
        <taxon>Dinosauria</taxon>
        <taxon>Saurischia</taxon>
        <taxon>Theropoda</taxon>
        <taxon>Coelurosauria</taxon>
        <taxon>Aves</taxon>
        <taxon>Neognathae</taxon>
        <taxon>Neoaves</taxon>
        <taxon>Charadriiformes</taxon>
        <taxon>Scolopacidae</taxon>
        <taxon>Limosa</taxon>
    </lineage>
</organism>
<reference evidence="3" key="1">
    <citation type="submission" date="2017-11" db="EMBL/GenBank/DDBJ databases">
        <authorList>
            <person name="Lima N.C."/>
            <person name="Parody-Merino A.M."/>
            <person name="Battley P.F."/>
            <person name="Fidler A.E."/>
            <person name="Prosdocimi F."/>
        </authorList>
    </citation>
    <scope>NUCLEOTIDE SEQUENCE [LARGE SCALE GENOMIC DNA]</scope>
</reference>
<evidence type="ECO:0000313" key="2">
    <source>
        <dbReference type="EMBL" id="PKU42303.1"/>
    </source>
</evidence>
<sequence>MSQVEEDEWYQVEVQGGSVSLVKSLPCLWESSGEGLARPVASRKTLMKSILGREGEAAAIVFIPVYNDMDKREQQMFIVNGNGAKAYVKWRIVWCWDIVVQPWAHPAPTVSLEETMFFINPELLLRNEYVAPIKVLACKNWVRSHPAIRQELVVNIQHRKALSPLGPGFCLVEKPRSSDERCSSWNRAFKMFRLGKKERQKREVNTDNREGKMEISEDSKRGMNLFCSLDAAEPPLSP</sequence>
<proteinExistence type="predicted"/>
<accession>A0A2I0U8L2</accession>
<feature type="region of interest" description="Disordered" evidence="1">
    <location>
        <begin position="200"/>
        <end position="219"/>
    </location>
</feature>